<proteinExistence type="predicted"/>
<dbReference type="AlphaFoldDB" id="A0A4Y9ZL05"/>
<dbReference type="Proteomes" id="UP000298061">
    <property type="component" value="Unassembled WGS sequence"/>
</dbReference>
<dbReference type="EMBL" id="SFCI01001805">
    <property type="protein sequence ID" value="TFY74920.1"/>
    <property type="molecule type" value="Genomic_DNA"/>
</dbReference>
<dbReference type="OrthoDB" id="3265563at2759"/>
<organism evidence="2 3">
    <name type="scientific">Hericium alpestre</name>
    <dbReference type="NCBI Taxonomy" id="135208"/>
    <lineage>
        <taxon>Eukaryota</taxon>
        <taxon>Fungi</taxon>
        <taxon>Dikarya</taxon>
        <taxon>Basidiomycota</taxon>
        <taxon>Agaricomycotina</taxon>
        <taxon>Agaricomycetes</taxon>
        <taxon>Russulales</taxon>
        <taxon>Hericiaceae</taxon>
        <taxon>Hericium</taxon>
    </lineage>
</organism>
<protein>
    <submittedName>
        <fullName evidence="2">Uncharacterized protein</fullName>
    </submittedName>
</protein>
<keyword evidence="1" id="KW-1133">Transmembrane helix</keyword>
<reference evidence="2 3" key="1">
    <citation type="submission" date="2019-02" db="EMBL/GenBank/DDBJ databases">
        <title>Genome sequencing of the rare red list fungi Hericium alpestre (H. flagellum).</title>
        <authorList>
            <person name="Buettner E."/>
            <person name="Kellner H."/>
        </authorList>
    </citation>
    <scope>NUCLEOTIDE SEQUENCE [LARGE SCALE GENOMIC DNA]</scope>
    <source>
        <strain evidence="2 3">DSM 108284</strain>
    </source>
</reference>
<accession>A0A4Y9ZL05</accession>
<keyword evidence="1" id="KW-0472">Membrane</keyword>
<gene>
    <name evidence="2" type="ORF">EWM64_g9092</name>
</gene>
<comment type="caution">
    <text evidence="2">The sequence shown here is derived from an EMBL/GenBank/DDBJ whole genome shotgun (WGS) entry which is preliminary data.</text>
</comment>
<evidence type="ECO:0000313" key="2">
    <source>
        <dbReference type="EMBL" id="TFY74920.1"/>
    </source>
</evidence>
<feature type="transmembrane region" description="Helical" evidence="1">
    <location>
        <begin position="6"/>
        <end position="29"/>
    </location>
</feature>
<evidence type="ECO:0000313" key="3">
    <source>
        <dbReference type="Proteomes" id="UP000298061"/>
    </source>
</evidence>
<keyword evidence="3" id="KW-1185">Reference proteome</keyword>
<name>A0A4Y9ZL05_9AGAM</name>
<sequence length="105" mass="11289">MIGESGAIYSTSLIVVLILDYVAPAYCTIAYPAMEQIMGIAPTLIMVRVGLGKSFETWRYEDLSAIVAPACRPVHFTANNALSLTSVRVANRDPSRRVSAPTLGS</sequence>
<keyword evidence="1" id="KW-0812">Transmembrane</keyword>
<evidence type="ECO:0000256" key="1">
    <source>
        <dbReference type="SAM" id="Phobius"/>
    </source>
</evidence>